<protein>
    <submittedName>
        <fullName evidence="2">Uncharacterized protein</fullName>
    </submittedName>
</protein>
<comment type="caution">
    <text evidence="2">The sequence shown here is derived from an EMBL/GenBank/DDBJ whole genome shotgun (WGS) entry which is preliminary data.</text>
</comment>
<evidence type="ECO:0000256" key="1">
    <source>
        <dbReference type="SAM" id="MobiDB-lite"/>
    </source>
</evidence>
<feature type="compositionally biased region" description="Low complexity" evidence="1">
    <location>
        <begin position="12"/>
        <end position="31"/>
    </location>
</feature>
<name>A0AAV7GVZ8_DENCH</name>
<sequence length="156" mass="16763">MATPPPSPPQLPAGAALSSPSRDAGAGAGADAPAISSMASVSIQVTGVKLESNELKPALADGFLDEWNAENAEKLKKYEAAYSRRLKAKYFSMKTLNGEDIFDHETIVDNVIIKSSRWPCTRSFADPIQNMEEQKGFPSSTEAETPFIATIQESTI</sequence>
<reference evidence="2 3" key="1">
    <citation type="journal article" date="2021" name="Hortic Res">
        <title>Chromosome-scale assembly of the Dendrobium chrysotoxum genome enhances the understanding of orchid evolution.</title>
        <authorList>
            <person name="Zhang Y."/>
            <person name="Zhang G.Q."/>
            <person name="Zhang D."/>
            <person name="Liu X.D."/>
            <person name="Xu X.Y."/>
            <person name="Sun W.H."/>
            <person name="Yu X."/>
            <person name="Zhu X."/>
            <person name="Wang Z.W."/>
            <person name="Zhao X."/>
            <person name="Zhong W.Y."/>
            <person name="Chen H."/>
            <person name="Yin W.L."/>
            <person name="Huang T."/>
            <person name="Niu S.C."/>
            <person name="Liu Z.J."/>
        </authorList>
    </citation>
    <scope>NUCLEOTIDE SEQUENCE [LARGE SCALE GENOMIC DNA]</scope>
    <source>
        <strain evidence="2">Lindl</strain>
    </source>
</reference>
<dbReference type="Proteomes" id="UP000775213">
    <property type="component" value="Unassembled WGS sequence"/>
</dbReference>
<feature type="region of interest" description="Disordered" evidence="1">
    <location>
        <begin position="1"/>
        <end position="31"/>
    </location>
</feature>
<organism evidence="2 3">
    <name type="scientific">Dendrobium chrysotoxum</name>
    <name type="common">Orchid</name>
    <dbReference type="NCBI Taxonomy" id="161865"/>
    <lineage>
        <taxon>Eukaryota</taxon>
        <taxon>Viridiplantae</taxon>
        <taxon>Streptophyta</taxon>
        <taxon>Embryophyta</taxon>
        <taxon>Tracheophyta</taxon>
        <taxon>Spermatophyta</taxon>
        <taxon>Magnoliopsida</taxon>
        <taxon>Liliopsida</taxon>
        <taxon>Asparagales</taxon>
        <taxon>Orchidaceae</taxon>
        <taxon>Epidendroideae</taxon>
        <taxon>Malaxideae</taxon>
        <taxon>Dendrobiinae</taxon>
        <taxon>Dendrobium</taxon>
    </lineage>
</organism>
<dbReference type="PANTHER" id="PTHR36078:SF2">
    <property type="entry name" value="OS09G0473966 PROTEIN"/>
    <property type="match status" value="1"/>
</dbReference>
<dbReference type="EMBL" id="JAGFBR010000009">
    <property type="protein sequence ID" value="KAH0460856.1"/>
    <property type="molecule type" value="Genomic_DNA"/>
</dbReference>
<evidence type="ECO:0000313" key="3">
    <source>
        <dbReference type="Proteomes" id="UP000775213"/>
    </source>
</evidence>
<proteinExistence type="predicted"/>
<dbReference type="PANTHER" id="PTHR36078">
    <property type="entry name" value="BNACNNG21220D PROTEIN"/>
    <property type="match status" value="1"/>
</dbReference>
<dbReference type="AlphaFoldDB" id="A0AAV7GVZ8"/>
<gene>
    <name evidence="2" type="ORF">IEQ34_008431</name>
</gene>
<feature type="compositionally biased region" description="Pro residues" evidence="1">
    <location>
        <begin position="1"/>
        <end position="11"/>
    </location>
</feature>
<accession>A0AAV7GVZ8</accession>
<evidence type="ECO:0000313" key="2">
    <source>
        <dbReference type="EMBL" id="KAH0460856.1"/>
    </source>
</evidence>
<keyword evidence="3" id="KW-1185">Reference proteome</keyword>